<dbReference type="CDD" id="cd13395">
    <property type="entry name" value="ASKHA_NBD_Arp4_ACTL6-like"/>
    <property type="match status" value="1"/>
</dbReference>
<evidence type="ECO:0000256" key="2">
    <source>
        <dbReference type="SAM" id="MobiDB-lite"/>
    </source>
</evidence>
<reference evidence="3 4" key="1">
    <citation type="journal article" date="2024" name="Nat. Commun.">
        <title>Phylogenomics reveals the evolutionary origins of lichenization in chlorophyte algae.</title>
        <authorList>
            <person name="Puginier C."/>
            <person name="Libourel C."/>
            <person name="Otte J."/>
            <person name="Skaloud P."/>
            <person name="Haon M."/>
            <person name="Grisel S."/>
            <person name="Petersen M."/>
            <person name="Berrin J.G."/>
            <person name="Delaux P.M."/>
            <person name="Dal Grande F."/>
            <person name="Keller J."/>
        </authorList>
    </citation>
    <scope>NUCLEOTIDE SEQUENCE [LARGE SCALE GENOMIC DNA]</scope>
    <source>
        <strain evidence="3 4">SAG 2145</strain>
    </source>
</reference>
<evidence type="ECO:0000313" key="3">
    <source>
        <dbReference type="EMBL" id="KAK9825721.1"/>
    </source>
</evidence>
<dbReference type="EMBL" id="JALJOS010000023">
    <property type="protein sequence ID" value="KAK9825721.1"/>
    <property type="molecule type" value="Genomic_DNA"/>
</dbReference>
<dbReference type="InterPro" id="IPR004000">
    <property type="entry name" value="Actin"/>
</dbReference>
<dbReference type="PANTHER" id="PTHR11937">
    <property type="entry name" value="ACTIN"/>
    <property type="match status" value="1"/>
</dbReference>
<dbReference type="PRINTS" id="PR00190">
    <property type="entry name" value="ACTIN"/>
</dbReference>
<dbReference type="InterPro" id="IPR043129">
    <property type="entry name" value="ATPase_NBD"/>
</dbReference>
<dbReference type="Pfam" id="PF00022">
    <property type="entry name" value="Actin"/>
    <property type="match status" value="1"/>
</dbReference>
<dbReference type="FunFam" id="3.30.420.40:FF:000058">
    <property type="entry name" value="Putative actin-related protein 5"/>
    <property type="match status" value="1"/>
</dbReference>
<dbReference type="SMART" id="SM00268">
    <property type="entry name" value="ACTIN"/>
    <property type="match status" value="1"/>
</dbReference>
<dbReference type="AlphaFoldDB" id="A0AAW1QW91"/>
<name>A0AAW1QW91_9CHLO</name>
<evidence type="ECO:0000256" key="1">
    <source>
        <dbReference type="RuleBase" id="RU000487"/>
    </source>
</evidence>
<dbReference type="Proteomes" id="UP001438707">
    <property type="component" value="Unassembled WGS sequence"/>
</dbReference>
<protein>
    <recommendedName>
        <fullName evidence="5">Actin-related protein 4</fullName>
    </recommendedName>
</protein>
<evidence type="ECO:0008006" key="5">
    <source>
        <dbReference type="Google" id="ProtNLM"/>
    </source>
</evidence>
<dbReference type="SUPFAM" id="SSF53067">
    <property type="entry name" value="Actin-like ATPase domain"/>
    <property type="match status" value="2"/>
</dbReference>
<gene>
    <name evidence="3" type="ORF">WJX74_001082</name>
</gene>
<keyword evidence="4" id="KW-1185">Reference proteome</keyword>
<organism evidence="3 4">
    <name type="scientific">Apatococcus lobatus</name>
    <dbReference type="NCBI Taxonomy" id="904363"/>
    <lineage>
        <taxon>Eukaryota</taxon>
        <taxon>Viridiplantae</taxon>
        <taxon>Chlorophyta</taxon>
        <taxon>core chlorophytes</taxon>
        <taxon>Trebouxiophyceae</taxon>
        <taxon>Chlorellales</taxon>
        <taxon>Chlorellaceae</taxon>
        <taxon>Apatococcus</taxon>
    </lineage>
</organism>
<feature type="region of interest" description="Disordered" evidence="2">
    <location>
        <begin position="107"/>
        <end position="130"/>
    </location>
</feature>
<comment type="similarity">
    <text evidence="1">Belongs to the actin family.</text>
</comment>
<proteinExistence type="inferred from homology"/>
<sequence length="501" mass="54623">MASFAGLIRPALWVVTAKLSNAYSGSTGDSRKLSETLRIRFLVRRHSYALEAELAFACRNIVCTAEVYDETNGVVVDCGSSTTRAGYAGEDTPEALFPSVVGFSTADAEGQARPETSNKRQKTSATIPSTRKLRAGNAQLDYRHEGFEVEPVFQYGNFTSIEAVEALWEHAWRDRLRVNIEEHPVMMAEPVFQTKAAREQLLEALFETHKAPAAFMAKSAVLASYAMGRQTSLMVDAGHNGTVVAAVHDGFVLKHSITQSCIGGSALSQCMLKSVEAKNISVKPRFAFKRQETSPGHFEVQDVGLKGLTDSFCKFHVQQIAADIKESIGRVSDLPFSASENANIPTVNYELPDGNEIQIGPERFNVPEVLLQPSLLQSTFAGVVDTAAAQGASPASLLDVIQDSISRSDVDVRRELYNSILLTGGCSLFATLRDRLERELADAAPQTAKVKVTSPANATERRFAVWIGGSILASLGSFQQMWMSKKEYEEHGAALMHRKAP</sequence>
<dbReference type="Gene3D" id="3.30.420.40">
    <property type="match status" value="2"/>
</dbReference>
<comment type="caution">
    <text evidence="3">The sequence shown here is derived from an EMBL/GenBank/DDBJ whole genome shotgun (WGS) entry which is preliminary data.</text>
</comment>
<dbReference type="Gene3D" id="3.90.640.10">
    <property type="entry name" value="Actin, Chain A, domain 4"/>
    <property type="match status" value="1"/>
</dbReference>
<accession>A0AAW1QW91</accession>
<evidence type="ECO:0000313" key="4">
    <source>
        <dbReference type="Proteomes" id="UP001438707"/>
    </source>
</evidence>